<organism evidence="2 3">
    <name type="scientific">Amphritea japonica ATCC BAA-1530</name>
    <dbReference type="NCBI Taxonomy" id="1278309"/>
    <lineage>
        <taxon>Bacteria</taxon>
        <taxon>Pseudomonadati</taxon>
        <taxon>Pseudomonadota</taxon>
        <taxon>Gammaproteobacteria</taxon>
        <taxon>Oceanospirillales</taxon>
        <taxon>Oceanospirillaceae</taxon>
        <taxon>Amphritea</taxon>
    </lineage>
</organism>
<dbReference type="PROSITE" id="PS51746">
    <property type="entry name" value="PPM_2"/>
    <property type="match status" value="1"/>
</dbReference>
<keyword evidence="3" id="KW-1185">Reference proteome</keyword>
<dbReference type="OrthoDB" id="9801841at2"/>
<dbReference type="PANTHER" id="PTHR47992">
    <property type="entry name" value="PROTEIN PHOSPHATASE"/>
    <property type="match status" value="1"/>
</dbReference>
<protein>
    <submittedName>
        <fullName evidence="2">Protein phosphatase</fullName>
        <ecNumber evidence="2">3.1.3.16</ecNumber>
    </submittedName>
</protein>
<dbReference type="Pfam" id="PF13672">
    <property type="entry name" value="PP2C_2"/>
    <property type="match status" value="1"/>
</dbReference>
<dbReference type="SMART" id="SM00332">
    <property type="entry name" value="PP2Cc"/>
    <property type="match status" value="1"/>
</dbReference>
<dbReference type="GO" id="GO:0004722">
    <property type="term" value="F:protein serine/threonine phosphatase activity"/>
    <property type="evidence" value="ECO:0007669"/>
    <property type="project" value="UniProtKB-EC"/>
</dbReference>
<dbReference type="EC" id="3.1.3.16" evidence="2"/>
<sequence>MEWFMSDDTQLPSNRVNSYAMTAVGHVRKHNEDAYLSQSAQCHWAVADGMGGHSAGDVASQSIVETLENFELRPEFPDAVDLLEDLLLETNRKLRNLAGESHKIIGSTVAGVVLLPAHYLIYWCGDSRVYLYRNGVLVQETVDHTYTQELVAQGMLTPEQALVHPERNVITRAVGASDELFVDMDIRNLQAGDRFLICSDGLDKELSDTDIATFMEQRDLPLDQLTQQMMDCCLERGGRDNITLILIDNLTAA</sequence>
<dbReference type="Proteomes" id="UP000595663">
    <property type="component" value="Chromosome"/>
</dbReference>
<dbReference type="AlphaFoldDB" id="A0A7R6P9F3"/>
<dbReference type="CDD" id="cd00143">
    <property type="entry name" value="PP2Cc"/>
    <property type="match status" value="1"/>
</dbReference>
<evidence type="ECO:0000313" key="2">
    <source>
        <dbReference type="EMBL" id="BBB25283.1"/>
    </source>
</evidence>
<dbReference type="KEGG" id="ajp:AMJAP_0684"/>
<accession>A0A7R6P9F3</accession>
<dbReference type="InterPro" id="IPR001932">
    <property type="entry name" value="PPM-type_phosphatase-like_dom"/>
</dbReference>
<dbReference type="InterPro" id="IPR015655">
    <property type="entry name" value="PP2C"/>
</dbReference>
<dbReference type="SUPFAM" id="SSF81606">
    <property type="entry name" value="PP2C-like"/>
    <property type="match status" value="1"/>
</dbReference>
<dbReference type="EMBL" id="AP014545">
    <property type="protein sequence ID" value="BBB25283.1"/>
    <property type="molecule type" value="Genomic_DNA"/>
</dbReference>
<dbReference type="InterPro" id="IPR036457">
    <property type="entry name" value="PPM-type-like_dom_sf"/>
</dbReference>
<name>A0A7R6P9F3_9GAMM</name>
<reference evidence="2 3" key="1">
    <citation type="journal article" date="2008" name="Int. J. Syst. Evol. Microbiol.">
        <title>Amphritea japonica sp. nov. and Amphritea balenae sp. nov., isolated from the sediment adjacent to sperm whale carcasses off Kagoshima, Japan.</title>
        <authorList>
            <person name="Miyazaki M."/>
            <person name="Nogi Y."/>
            <person name="Fujiwara Y."/>
            <person name="Kawato M."/>
            <person name="Nagahama T."/>
            <person name="Kubokawa K."/>
            <person name="Horikoshi K."/>
        </authorList>
    </citation>
    <scope>NUCLEOTIDE SEQUENCE [LARGE SCALE GENOMIC DNA]</scope>
    <source>
        <strain evidence="2 3">ATCC BAA-1530</strain>
    </source>
</reference>
<proteinExistence type="predicted"/>
<feature type="domain" description="PPM-type phosphatase" evidence="1">
    <location>
        <begin position="15"/>
        <end position="249"/>
    </location>
</feature>
<dbReference type="SMART" id="SM00331">
    <property type="entry name" value="PP2C_SIG"/>
    <property type="match status" value="1"/>
</dbReference>
<evidence type="ECO:0000313" key="3">
    <source>
        <dbReference type="Proteomes" id="UP000595663"/>
    </source>
</evidence>
<evidence type="ECO:0000259" key="1">
    <source>
        <dbReference type="PROSITE" id="PS51746"/>
    </source>
</evidence>
<gene>
    <name evidence="2" type="ORF">AMJAP_0684</name>
</gene>
<keyword evidence="2" id="KW-0378">Hydrolase</keyword>
<dbReference type="Gene3D" id="3.60.40.10">
    <property type="entry name" value="PPM-type phosphatase domain"/>
    <property type="match status" value="1"/>
</dbReference>